<keyword evidence="3" id="KW-1185">Reference proteome</keyword>
<protein>
    <submittedName>
        <fullName evidence="2">MBL fold metallo-hydrolase</fullName>
    </submittedName>
</protein>
<dbReference type="CDD" id="cd07726">
    <property type="entry name" value="ST1585-like_MBL-fold"/>
    <property type="match status" value="1"/>
</dbReference>
<sequence length="288" mass="30492">MDPPVRPTRVAPDTYLVDALLLDTPGALSSYVLDADRPVLVDAGTTYGARRILDAIDALGIDPPDVAAILVTHVHLDHAAGAGFLADHCENATVYVHDRGVDYLTDPEKLTRLRASVDAATGTTDAYGVPEVVPADRTVAVSGGETVDCGNHDLALADAPGHAPHHFAVFDETTDALFSIDSAGQFFDERLYPTTPPPSFDLERNLATCSRLRELAPSVNLYGHFGPGGDDAVGELETYAALLPEWVDVVEELAAEHGEDVAAIVGALDDRWHSPTVGRDVAGVLAAR</sequence>
<dbReference type="RefSeq" id="WP_250874861.1">
    <property type="nucleotide sequence ID" value="NZ_JALXFV010000008.1"/>
</dbReference>
<evidence type="ECO:0000259" key="1">
    <source>
        <dbReference type="SMART" id="SM00849"/>
    </source>
</evidence>
<dbReference type="InterPro" id="IPR036866">
    <property type="entry name" value="RibonucZ/Hydroxyglut_hydro"/>
</dbReference>
<dbReference type="SMART" id="SM00849">
    <property type="entry name" value="Lactamase_B"/>
    <property type="match status" value="1"/>
</dbReference>
<reference evidence="2 3" key="1">
    <citation type="journal article" date="2019" name="Int. J. Syst. Evol. Microbiol.">
        <title>The Global Catalogue of Microorganisms (GCM) 10K type strain sequencing project: providing services to taxonomists for standard genome sequencing and annotation.</title>
        <authorList>
            <consortium name="The Broad Institute Genomics Platform"/>
            <consortium name="The Broad Institute Genome Sequencing Center for Infectious Disease"/>
            <person name="Wu L."/>
            <person name="Ma J."/>
        </authorList>
    </citation>
    <scope>NUCLEOTIDE SEQUENCE [LARGE SCALE GENOMIC DNA]</scope>
    <source>
        <strain evidence="2 3">CGMCC 1.12563</strain>
    </source>
</reference>
<accession>A0ABD6B1J4</accession>
<feature type="domain" description="Metallo-beta-lactamase" evidence="1">
    <location>
        <begin position="26"/>
        <end position="224"/>
    </location>
</feature>
<dbReference type="Pfam" id="PF00753">
    <property type="entry name" value="Lactamase_B"/>
    <property type="match status" value="1"/>
</dbReference>
<dbReference type="InterPro" id="IPR037482">
    <property type="entry name" value="ST1585_MBL-fold"/>
</dbReference>
<proteinExistence type="predicted"/>
<dbReference type="InterPro" id="IPR050855">
    <property type="entry name" value="NDM-1-like"/>
</dbReference>
<evidence type="ECO:0000313" key="3">
    <source>
        <dbReference type="Proteomes" id="UP001597187"/>
    </source>
</evidence>
<dbReference type="EMBL" id="JBHUDC010000008">
    <property type="protein sequence ID" value="MFD1514934.1"/>
    <property type="molecule type" value="Genomic_DNA"/>
</dbReference>
<name>A0ABD6B1J4_9EURY</name>
<dbReference type="SUPFAM" id="SSF56281">
    <property type="entry name" value="Metallo-hydrolase/oxidoreductase"/>
    <property type="match status" value="1"/>
</dbReference>
<dbReference type="PANTHER" id="PTHR42951">
    <property type="entry name" value="METALLO-BETA-LACTAMASE DOMAIN-CONTAINING"/>
    <property type="match status" value="1"/>
</dbReference>
<dbReference type="PANTHER" id="PTHR42951:SF4">
    <property type="entry name" value="ACYL-COENZYME A THIOESTERASE MBLAC2"/>
    <property type="match status" value="1"/>
</dbReference>
<dbReference type="AlphaFoldDB" id="A0ABD6B1J4"/>
<comment type="caution">
    <text evidence="2">The sequence shown here is derived from an EMBL/GenBank/DDBJ whole genome shotgun (WGS) entry which is preliminary data.</text>
</comment>
<dbReference type="Proteomes" id="UP001597187">
    <property type="component" value="Unassembled WGS sequence"/>
</dbReference>
<evidence type="ECO:0000313" key="2">
    <source>
        <dbReference type="EMBL" id="MFD1514934.1"/>
    </source>
</evidence>
<dbReference type="InterPro" id="IPR001279">
    <property type="entry name" value="Metallo-B-lactamas"/>
</dbReference>
<organism evidence="2 3">
    <name type="scientific">Halomarina rubra</name>
    <dbReference type="NCBI Taxonomy" id="2071873"/>
    <lineage>
        <taxon>Archaea</taxon>
        <taxon>Methanobacteriati</taxon>
        <taxon>Methanobacteriota</taxon>
        <taxon>Stenosarchaea group</taxon>
        <taxon>Halobacteria</taxon>
        <taxon>Halobacteriales</taxon>
        <taxon>Natronomonadaceae</taxon>
        <taxon>Halomarina</taxon>
    </lineage>
</organism>
<gene>
    <name evidence="2" type="ORF">ACFSBT_16765</name>
</gene>
<dbReference type="Gene3D" id="3.60.15.10">
    <property type="entry name" value="Ribonuclease Z/Hydroxyacylglutathione hydrolase-like"/>
    <property type="match status" value="1"/>
</dbReference>